<evidence type="ECO:0000259" key="6">
    <source>
        <dbReference type="PROSITE" id="PS50122"/>
    </source>
</evidence>
<dbReference type="GO" id="GO:0006935">
    <property type="term" value="P:chemotaxis"/>
    <property type="evidence" value="ECO:0007669"/>
    <property type="project" value="UniProtKB-UniRule"/>
</dbReference>
<evidence type="ECO:0000256" key="5">
    <source>
        <dbReference type="PROSITE-ProRule" id="PRU00050"/>
    </source>
</evidence>
<dbReference type="InterPro" id="IPR008248">
    <property type="entry name" value="CheB-like"/>
</dbReference>
<dbReference type="SUPFAM" id="SSF52738">
    <property type="entry name" value="Methylesterase CheB, C-terminal domain"/>
    <property type="match status" value="1"/>
</dbReference>
<dbReference type="PIRSF" id="PIRSF000876">
    <property type="entry name" value="RR_chemtxs_CheB"/>
    <property type="match status" value="1"/>
</dbReference>
<dbReference type="InterPro" id="IPR035909">
    <property type="entry name" value="CheB_C"/>
</dbReference>
<evidence type="ECO:0000256" key="3">
    <source>
        <dbReference type="ARBA" id="ARBA00039140"/>
    </source>
</evidence>
<evidence type="ECO:0000256" key="4">
    <source>
        <dbReference type="ARBA" id="ARBA00048267"/>
    </source>
</evidence>
<dbReference type="EMBL" id="SRMB01000001">
    <property type="protein sequence ID" value="TGE28982.1"/>
    <property type="molecule type" value="Genomic_DNA"/>
</dbReference>
<feature type="domain" description="CheB-type methylesterase" evidence="6">
    <location>
        <begin position="151"/>
        <end position="336"/>
    </location>
</feature>
<dbReference type="Gene3D" id="3.40.50.180">
    <property type="entry name" value="Methylesterase CheB, C-terminal domain"/>
    <property type="match status" value="1"/>
</dbReference>
<feature type="active site" evidence="5">
    <location>
        <position position="161"/>
    </location>
</feature>
<sequence>MQVLTPSVHNASAHFPILLGALPTFVRLELTRLLHAEPDLRVVGTAASATELVAQARRLRPSLVIIGEDQLASLERLSRQYPVPVLVYTTACAEPVVAHDTARLGVSGYLSPIVSKDHPEFGNYRGELLTKIRGSRQLVAVPVQRPRIALPPSGVAVIGGSTGGAQAVESLVRALPATLTSAVLIAIHLPAHFTESFVSRLRRATALSVVSGAPGTPLEAGKIIVAPGGQNMIVRAATRGPWLSWYTDFTTESSPVPDEPSVDLLMQSVARTIGRNALGVVLTGLGRDGTLGAQSIRQHGGCVIAQDEASSAVFSMPKSVIQAGAANVIAPLTDIADYVSRLATQLRINRVSSYSSSSTQLVSR</sequence>
<dbReference type="PROSITE" id="PS50122">
    <property type="entry name" value="CHEB"/>
    <property type="match status" value="1"/>
</dbReference>
<keyword evidence="1 5" id="KW-0145">Chemotaxis</keyword>
<dbReference type="EC" id="3.1.1.61" evidence="3"/>
<comment type="catalytic activity">
    <reaction evidence="4">
        <text>[protein]-L-glutamate 5-O-methyl ester + H2O = L-glutamyl-[protein] + methanol + H(+)</text>
        <dbReference type="Rhea" id="RHEA:23236"/>
        <dbReference type="Rhea" id="RHEA-COMP:10208"/>
        <dbReference type="Rhea" id="RHEA-COMP:10311"/>
        <dbReference type="ChEBI" id="CHEBI:15377"/>
        <dbReference type="ChEBI" id="CHEBI:15378"/>
        <dbReference type="ChEBI" id="CHEBI:17790"/>
        <dbReference type="ChEBI" id="CHEBI:29973"/>
        <dbReference type="ChEBI" id="CHEBI:82795"/>
        <dbReference type="EC" id="3.1.1.61"/>
    </reaction>
</comment>
<dbReference type="GO" id="GO:0005737">
    <property type="term" value="C:cytoplasm"/>
    <property type="evidence" value="ECO:0007669"/>
    <property type="project" value="InterPro"/>
</dbReference>
<organism evidence="7 8">
    <name type="scientific">Hymenobacter metallicola</name>
    <dbReference type="NCBI Taxonomy" id="2563114"/>
    <lineage>
        <taxon>Bacteria</taxon>
        <taxon>Pseudomonadati</taxon>
        <taxon>Bacteroidota</taxon>
        <taxon>Cytophagia</taxon>
        <taxon>Cytophagales</taxon>
        <taxon>Hymenobacteraceae</taxon>
        <taxon>Hymenobacter</taxon>
    </lineage>
</organism>
<accession>A0A4Z0QJV3</accession>
<dbReference type="InterPro" id="IPR011006">
    <property type="entry name" value="CheY-like_superfamily"/>
</dbReference>
<evidence type="ECO:0000313" key="8">
    <source>
        <dbReference type="Proteomes" id="UP000298471"/>
    </source>
</evidence>
<reference evidence="7 8" key="1">
    <citation type="submission" date="2019-04" db="EMBL/GenBank/DDBJ databases">
        <authorList>
            <person name="Feng G."/>
            <person name="Zhang J."/>
            <person name="Zhu H."/>
        </authorList>
    </citation>
    <scope>NUCLEOTIDE SEQUENCE [LARGE SCALE GENOMIC DNA]</scope>
    <source>
        <strain evidence="7 8">9PBR-1</strain>
    </source>
</reference>
<proteinExistence type="predicted"/>
<name>A0A4Z0QJV3_9BACT</name>
<dbReference type="GO" id="GO:0008984">
    <property type="term" value="F:protein-glutamate methylesterase activity"/>
    <property type="evidence" value="ECO:0007669"/>
    <property type="project" value="UniProtKB-EC"/>
</dbReference>
<evidence type="ECO:0000313" key="7">
    <source>
        <dbReference type="EMBL" id="TGE28982.1"/>
    </source>
</evidence>
<comment type="caution">
    <text evidence="7">The sequence shown here is derived from an EMBL/GenBank/DDBJ whole genome shotgun (WGS) entry which is preliminary data.</text>
</comment>
<keyword evidence="2 5" id="KW-0378">Hydrolase</keyword>
<feature type="active site" evidence="5">
    <location>
        <position position="188"/>
    </location>
</feature>
<dbReference type="AlphaFoldDB" id="A0A4Z0QJV3"/>
<dbReference type="InterPro" id="IPR000673">
    <property type="entry name" value="Sig_transdc_resp-reg_Me-estase"/>
</dbReference>
<feature type="active site" evidence="5">
    <location>
        <position position="288"/>
    </location>
</feature>
<keyword evidence="8" id="KW-1185">Reference proteome</keyword>
<dbReference type="Proteomes" id="UP000298471">
    <property type="component" value="Unassembled WGS sequence"/>
</dbReference>
<gene>
    <name evidence="7" type="ORF">E5K02_05840</name>
</gene>
<protein>
    <recommendedName>
        <fullName evidence="3">protein-glutamate methylesterase</fullName>
        <ecNumber evidence="3">3.1.1.61</ecNumber>
    </recommendedName>
</protein>
<dbReference type="OrthoDB" id="1524092at2"/>
<dbReference type="Pfam" id="PF01339">
    <property type="entry name" value="CheB_methylest"/>
    <property type="match status" value="1"/>
</dbReference>
<evidence type="ECO:0000256" key="1">
    <source>
        <dbReference type="ARBA" id="ARBA00022500"/>
    </source>
</evidence>
<dbReference type="PANTHER" id="PTHR42872">
    <property type="entry name" value="PROTEIN-GLUTAMATE METHYLESTERASE/PROTEIN-GLUTAMINE GLUTAMINASE"/>
    <property type="match status" value="1"/>
</dbReference>
<dbReference type="SUPFAM" id="SSF52172">
    <property type="entry name" value="CheY-like"/>
    <property type="match status" value="1"/>
</dbReference>
<dbReference type="GO" id="GO:0000156">
    <property type="term" value="F:phosphorelay response regulator activity"/>
    <property type="evidence" value="ECO:0007669"/>
    <property type="project" value="InterPro"/>
</dbReference>
<dbReference type="Gene3D" id="3.40.50.2300">
    <property type="match status" value="1"/>
</dbReference>
<dbReference type="CDD" id="cd16432">
    <property type="entry name" value="CheB_Rec"/>
    <property type="match status" value="1"/>
</dbReference>
<dbReference type="PANTHER" id="PTHR42872:SF6">
    <property type="entry name" value="PROTEIN-GLUTAMATE METHYLESTERASE_PROTEIN-GLUTAMINE GLUTAMINASE"/>
    <property type="match status" value="1"/>
</dbReference>
<evidence type="ECO:0000256" key="2">
    <source>
        <dbReference type="ARBA" id="ARBA00022801"/>
    </source>
</evidence>